<sequence>MNKKLVRELKEKLEKEKSQIEEELKKFAKKDEKLKGDWDTIFPRWDGTASGGGRLETAADEVEEYSTLLPIEHNLELKLRDINLALEKIEHPRRGYPKYGICEKCGKEIEIG</sequence>
<feature type="coiled-coil region" evidence="2">
    <location>
        <begin position="3"/>
        <end position="33"/>
    </location>
</feature>
<comment type="caution">
    <text evidence="1">Lacks conserved residue(s) required for the propagation of feature annotation.</text>
</comment>
<evidence type="ECO:0000256" key="2">
    <source>
        <dbReference type="SAM" id="Coils"/>
    </source>
</evidence>
<dbReference type="PANTHER" id="PTHR33823">
    <property type="entry name" value="RNA POLYMERASE-BINDING TRANSCRIPTION FACTOR DKSA-RELATED"/>
    <property type="match status" value="1"/>
</dbReference>
<organism evidence="3 4">
    <name type="scientific">Candidatus Nealsonbacteria bacterium CG_4_10_14_0_2_um_filter_40_15</name>
    <dbReference type="NCBI Taxonomy" id="1974682"/>
    <lineage>
        <taxon>Bacteria</taxon>
        <taxon>Candidatus Nealsoniibacteriota</taxon>
    </lineage>
</organism>
<comment type="caution">
    <text evidence="3">The sequence shown here is derived from an EMBL/GenBank/DDBJ whole genome shotgun (WGS) entry which is preliminary data.</text>
</comment>
<dbReference type="PANTHER" id="PTHR33823:SF4">
    <property type="entry name" value="GENERAL STRESS PROTEIN 16O"/>
    <property type="match status" value="1"/>
</dbReference>
<dbReference type="Gene3D" id="1.20.120.910">
    <property type="entry name" value="DksA, coiled-coil domain"/>
    <property type="match status" value="1"/>
</dbReference>
<dbReference type="Proteomes" id="UP000229166">
    <property type="component" value="Unassembled WGS sequence"/>
</dbReference>
<proteinExistence type="predicted"/>
<evidence type="ECO:0000313" key="3">
    <source>
        <dbReference type="EMBL" id="PIZ86739.1"/>
    </source>
</evidence>
<gene>
    <name evidence="3" type="ORF">COX92_02730</name>
</gene>
<accession>A0A2M7UU03</accession>
<dbReference type="AlphaFoldDB" id="A0A2M7UU03"/>
<dbReference type="PROSITE" id="PS51128">
    <property type="entry name" value="ZF_DKSA_2"/>
    <property type="match status" value="1"/>
</dbReference>
<keyword evidence="2" id="KW-0175">Coiled coil</keyword>
<protein>
    <submittedName>
        <fullName evidence="3">Uncharacterized protein</fullName>
    </submittedName>
</protein>
<feature type="non-terminal residue" evidence="3">
    <location>
        <position position="112"/>
    </location>
</feature>
<reference evidence="4" key="1">
    <citation type="submission" date="2017-09" db="EMBL/GenBank/DDBJ databases">
        <title>Depth-based differentiation of microbial function through sediment-hosted aquifers and enrichment of novel symbionts in the deep terrestrial subsurface.</title>
        <authorList>
            <person name="Probst A.J."/>
            <person name="Ladd B."/>
            <person name="Jarett J.K."/>
            <person name="Geller-Mcgrath D.E."/>
            <person name="Sieber C.M.K."/>
            <person name="Emerson J.B."/>
            <person name="Anantharaman K."/>
            <person name="Thomas B.C."/>
            <person name="Malmstrom R."/>
            <person name="Stieglmeier M."/>
            <person name="Klingl A."/>
            <person name="Woyke T."/>
            <person name="Ryan C.M."/>
            <person name="Banfield J.F."/>
        </authorList>
    </citation>
    <scope>NUCLEOTIDE SEQUENCE [LARGE SCALE GENOMIC DNA]</scope>
</reference>
<dbReference type="EMBL" id="PFOZ01000054">
    <property type="protein sequence ID" value="PIZ86739.1"/>
    <property type="molecule type" value="Genomic_DNA"/>
</dbReference>
<name>A0A2M7UU03_9BACT</name>
<evidence type="ECO:0000313" key="4">
    <source>
        <dbReference type="Proteomes" id="UP000229166"/>
    </source>
</evidence>
<evidence type="ECO:0000256" key="1">
    <source>
        <dbReference type="PROSITE-ProRule" id="PRU00510"/>
    </source>
</evidence>